<evidence type="ECO:0000313" key="1">
    <source>
        <dbReference type="EMBL" id="KFD54999.1"/>
    </source>
</evidence>
<dbReference type="AlphaFoldDB" id="A0A085MCQ3"/>
<dbReference type="Proteomes" id="UP000030764">
    <property type="component" value="Unassembled WGS sequence"/>
</dbReference>
<name>A0A085MCQ3_9BILA</name>
<proteinExistence type="predicted"/>
<dbReference type="EMBL" id="KL363203">
    <property type="protein sequence ID" value="KFD54999.1"/>
    <property type="molecule type" value="Genomic_DNA"/>
</dbReference>
<sequence length="78" mass="8849">MSSAKSSDRPFHQSDLSRIPFLIASELKDDRFFLWHSGASPTVTVLSGKEFLKGRSDEKADRCFLRLTSACYDELYSV</sequence>
<protein>
    <submittedName>
        <fullName evidence="1">Uncharacterized protein</fullName>
    </submittedName>
</protein>
<reference evidence="1 2" key="1">
    <citation type="journal article" date="2014" name="Nat. Genet.">
        <title>Genome and transcriptome of the porcine whipworm Trichuris suis.</title>
        <authorList>
            <person name="Jex A.R."/>
            <person name="Nejsum P."/>
            <person name="Schwarz E.M."/>
            <person name="Hu L."/>
            <person name="Young N.D."/>
            <person name="Hall R.S."/>
            <person name="Korhonen P.K."/>
            <person name="Liao S."/>
            <person name="Thamsborg S."/>
            <person name="Xia J."/>
            <person name="Xu P."/>
            <person name="Wang S."/>
            <person name="Scheerlinck J.P."/>
            <person name="Hofmann A."/>
            <person name="Sternberg P.W."/>
            <person name="Wang J."/>
            <person name="Gasser R.B."/>
        </authorList>
    </citation>
    <scope>NUCLEOTIDE SEQUENCE [LARGE SCALE GENOMIC DNA]</scope>
    <source>
        <strain evidence="1">DCEP-RM93M</strain>
    </source>
</reference>
<evidence type="ECO:0000313" key="2">
    <source>
        <dbReference type="Proteomes" id="UP000030764"/>
    </source>
</evidence>
<accession>A0A085MCQ3</accession>
<gene>
    <name evidence="1" type="ORF">M513_04181</name>
</gene>
<organism evidence="1 2">
    <name type="scientific">Trichuris suis</name>
    <name type="common">pig whipworm</name>
    <dbReference type="NCBI Taxonomy" id="68888"/>
    <lineage>
        <taxon>Eukaryota</taxon>
        <taxon>Metazoa</taxon>
        <taxon>Ecdysozoa</taxon>
        <taxon>Nematoda</taxon>
        <taxon>Enoplea</taxon>
        <taxon>Dorylaimia</taxon>
        <taxon>Trichinellida</taxon>
        <taxon>Trichuridae</taxon>
        <taxon>Trichuris</taxon>
    </lineage>
</organism>
<keyword evidence="2" id="KW-1185">Reference proteome</keyword>